<keyword evidence="5" id="KW-1185">Reference proteome</keyword>
<keyword evidence="3 4" id="KW-0012">Acyltransferase</keyword>
<evidence type="ECO:0000313" key="4">
    <source>
        <dbReference type="EMBL" id="KAL1531700.1"/>
    </source>
</evidence>
<evidence type="ECO:0000256" key="3">
    <source>
        <dbReference type="ARBA" id="ARBA00023315"/>
    </source>
</evidence>
<dbReference type="InterPro" id="IPR023213">
    <property type="entry name" value="CAT-like_dom_sf"/>
</dbReference>
<proteinExistence type="inferred from homology"/>
<evidence type="ECO:0000313" key="5">
    <source>
        <dbReference type="Proteomes" id="UP001567538"/>
    </source>
</evidence>
<dbReference type="EC" id="2.3.1.133" evidence="4"/>
<dbReference type="PANTHER" id="PTHR31623:SF110">
    <property type="entry name" value="VINORINE SYNTHASE-LIKE"/>
    <property type="match status" value="1"/>
</dbReference>
<comment type="caution">
    <text evidence="4">The sequence shown here is derived from an EMBL/GenBank/DDBJ whole genome shotgun (WGS) entry which is preliminary data.</text>
</comment>
<dbReference type="EMBL" id="JBEAFC010000014">
    <property type="protein sequence ID" value="KAL1531700.1"/>
    <property type="molecule type" value="Genomic_DNA"/>
</dbReference>
<organism evidence="4 5">
    <name type="scientific">Salvia divinorum</name>
    <name type="common">Maria pastora</name>
    <name type="synonym">Diviner's sage</name>
    <dbReference type="NCBI Taxonomy" id="28513"/>
    <lineage>
        <taxon>Eukaryota</taxon>
        <taxon>Viridiplantae</taxon>
        <taxon>Streptophyta</taxon>
        <taxon>Embryophyta</taxon>
        <taxon>Tracheophyta</taxon>
        <taxon>Spermatophyta</taxon>
        <taxon>Magnoliopsida</taxon>
        <taxon>eudicotyledons</taxon>
        <taxon>Gunneridae</taxon>
        <taxon>Pentapetalae</taxon>
        <taxon>asterids</taxon>
        <taxon>lamiids</taxon>
        <taxon>Lamiales</taxon>
        <taxon>Lamiaceae</taxon>
        <taxon>Nepetoideae</taxon>
        <taxon>Mentheae</taxon>
        <taxon>Salviinae</taxon>
        <taxon>Salvia</taxon>
        <taxon>Salvia subgen. Calosphace</taxon>
    </lineage>
</organism>
<protein>
    <submittedName>
        <fullName evidence="4">Shikimate O-hydroxycinnamoyltransferase</fullName>
        <ecNumber evidence="4">2.3.1.133</ecNumber>
    </submittedName>
</protein>
<keyword evidence="2 4" id="KW-0808">Transferase</keyword>
<gene>
    <name evidence="4" type="ORF">AAHA92_31811</name>
</gene>
<sequence length="442" mass="48147">MAQTIIATHIVKPSSPTPPASKIHKLSFFDQMQPPIYIPLIFLYENNQSSQQQEISKRLRQSLSEILAIFYPIAGTVVQNSHVDCDDAGAEFVEARVHAPLSHITENPNFEKLVKQLSATAAGAVAARNLSVKASFFECGGFAVGVSLSHKLGDGPSAAAFVRAWAETCRGEASGIIHPSHGQTHLSVHPSFDMALHFPPLPSPSPWPSMHPEVLSEKTVMRRLVFDKEKVERIWKLEASRSEVKDPTRVEAVSALLWRSFIAALKKAGTGTTSFPTAQVVNLRPRAGLPDGAFGNCIVGAAAALSLGEGEDGDVVSRLRAAIRGVEDGFVNGVVKDEKLLRMMHEFSDALREPGSCVFVSWVRFGLYEADFGWGKPSRVCNGYQYPNVVLLMEAPAGDGIEAWANIVDDRFFQLLRSSCDELLGEDVRAARSCPKLTSVLK</sequence>
<dbReference type="Gene3D" id="3.30.559.10">
    <property type="entry name" value="Chloramphenicol acetyltransferase-like domain"/>
    <property type="match status" value="2"/>
</dbReference>
<dbReference type="GO" id="GO:0047172">
    <property type="term" value="F:shikimate O-hydroxycinnamoyltransferase activity"/>
    <property type="evidence" value="ECO:0007669"/>
    <property type="project" value="UniProtKB-EC"/>
</dbReference>
<dbReference type="Pfam" id="PF02458">
    <property type="entry name" value="Transferase"/>
    <property type="match status" value="1"/>
</dbReference>
<accession>A0ABD1FIQ4</accession>
<dbReference type="Proteomes" id="UP001567538">
    <property type="component" value="Unassembled WGS sequence"/>
</dbReference>
<comment type="similarity">
    <text evidence="1">Belongs to the plant acyltransferase family.</text>
</comment>
<reference evidence="4 5" key="1">
    <citation type="submission" date="2024-06" db="EMBL/GenBank/DDBJ databases">
        <title>A chromosome level genome sequence of Diviner's sage (Salvia divinorum).</title>
        <authorList>
            <person name="Ford S.A."/>
            <person name="Ro D.-K."/>
            <person name="Ness R.W."/>
            <person name="Phillips M.A."/>
        </authorList>
    </citation>
    <scope>NUCLEOTIDE SEQUENCE [LARGE SCALE GENOMIC DNA]</scope>
    <source>
        <strain evidence="4">SAF-2024a</strain>
        <tissue evidence="4">Leaf</tissue>
    </source>
</reference>
<dbReference type="AlphaFoldDB" id="A0ABD1FIQ4"/>
<evidence type="ECO:0000256" key="1">
    <source>
        <dbReference type="ARBA" id="ARBA00009861"/>
    </source>
</evidence>
<name>A0ABD1FIQ4_SALDI</name>
<dbReference type="PANTHER" id="PTHR31623">
    <property type="entry name" value="F21J9.9"/>
    <property type="match status" value="1"/>
</dbReference>
<evidence type="ECO:0000256" key="2">
    <source>
        <dbReference type="ARBA" id="ARBA00022679"/>
    </source>
</evidence>